<dbReference type="OrthoDB" id="4694525at2759"/>
<dbReference type="GO" id="GO:0046872">
    <property type="term" value="F:metal ion binding"/>
    <property type="evidence" value="ECO:0007669"/>
    <property type="project" value="UniProtKB-KW"/>
</dbReference>
<evidence type="ECO:0000313" key="5">
    <source>
        <dbReference type="Proteomes" id="UP000178912"/>
    </source>
</evidence>
<evidence type="ECO:0000256" key="1">
    <source>
        <dbReference type="ARBA" id="ARBA00022723"/>
    </source>
</evidence>
<evidence type="ECO:0000256" key="2">
    <source>
        <dbReference type="ARBA" id="ARBA00022801"/>
    </source>
</evidence>
<dbReference type="PANTHER" id="PTHR23422">
    <property type="entry name" value="DIPEPTIDYL PEPTIDASE III-RELATED"/>
    <property type="match status" value="1"/>
</dbReference>
<gene>
    <name evidence="4" type="ORF">RAG0_14944</name>
</gene>
<keyword evidence="2" id="KW-0378">Hydrolase</keyword>
<feature type="region of interest" description="Disordered" evidence="3">
    <location>
        <begin position="1"/>
        <end position="29"/>
    </location>
</feature>
<dbReference type="Gene3D" id="3.30.540.30">
    <property type="match status" value="1"/>
</dbReference>
<dbReference type="AlphaFoldDB" id="A0A1E1LIZ3"/>
<name>A0A1E1LIZ3_9HELO</name>
<dbReference type="GO" id="GO:0008239">
    <property type="term" value="F:dipeptidyl-peptidase activity"/>
    <property type="evidence" value="ECO:0007669"/>
    <property type="project" value="TreeGrafter"/>
</dbReference>
<dbReference type="Proteomes" id="UP000178912">
    <property type="component" value="Unassembled WGS sequence"/>
</dbReference>
<reference evidence="5" key="1">
    <citation type="submission" date="2016-03" db="EMBL/GenBank/DDBJ databases">
        <authorList>
            <person name="Guldener U."/>
        </authorList>
    </citation>
    <scope>NUCLEOTIDE SEQUENCE [LARGE SCALE GENOMIC DNA]</scope>
    <source>
        <strain evidence="5">04CH-RAC-A.6.1</strain>
    </source>
</reference>
<dbReference type="PANTHER" id="PTHR23422:SF11">
    <property type="entry name" value="DIPEPTIDYL PEPTIDASE 3"/>
    <property type="match status" value="1"/>
</dbReference>
<dbReference type="GO" id="GO:0005737">
    <property type="term" value="C:cytoplasm"/>
    <property type="evidence" value="ECO:0007669"/>
    <property type="project" value="TreeGrafter"/>
</dbReference>
<dbReference type="InterPro" id="IPR039461">
    <property type="entry name" value="Peptidase_M49"/>
</dbReference>
<dbReference type="EMBL" id="FJUX01000129">
    <property type="protein sequence ID" value="CZT10491.1"/>
    <property type="molecule type" value="Genomic_DNA"/>
</dbReference>
<organism evidence="4 5">
    <name type="scientific">Rhynchosporium agropyri</name>
    <dbReference type="NCBI Taxonomy" id="914238"/>
    <lineage>
        <taxon>Eukaryota</taxon>
        <taxon>Fungi</taxon>
        <taxon>Dikarya</taxon>
        <taxon>Ascomycota</taxon>
        <taxon>Pezizomycotina</taxon>
        <taxon>Leotiomycetes</taxon>
        <taxon>Helotiales</taxon>
        <taxon>Ploettnerulaceae</taxon>
        <taxon>Rhynchosporium</taxon>
    </lineage>
</organism>
<dbReference type="Pfam" id="PF03571">
    <property type="entry name" value="Peptidase_M49"/>
    <property type="match status" value="1"/>
</dbReference>
<accession>A0A1E1LIZ3</accession>
<protein>
    <submittedName>
        <fullName evidence="4">Uncharacterized protein</fullName>
    </submittedName>
</protein>
<sequence>MSKEDIGNVSKFPSGQGLELQNTRLRKNKSSPDSFDFLAASIDNLSAVNETVYHIPESGTKVRLMYGDHAETLSKVCTSISSALEYVRNDQETQYLQMLSENFRIGSVQSQKEGSIAWLNGASTPVETVMGFMEPYRDPSSIRREWMDLVAIKIREQSQVFNVLASEVEKFIRELLWV</sequence>
<evidence type="ECO:0000256" key="3">
    <source>
        <dbReference type="SAM" id="MobiDB-lite"/>
    </source>
</evidence>
<evidence type="ECO:0000313" key="4">
    <source>
        <dbReference type="EMBL" id="CZT10491.1"/>
    </source>
</evidence>
<keyword evidence="5" id="KW-1185">Reference proteome</keyword>
<keyword evidence="1" id="KW-0479">Metal-binding</keyword>
<proteinExistence type="predicted"/>